<sequence>MSHYAKIEDNIVTSVIVAEAEHIATLEGTWVKTSYNVHGGIYYDSAINEAVVDQSVINGDEARERKNYAGRGSGYDGIGFFRPKPYNSWTFNSTTYLWEPPTPRPDPVEGKHYTWNEDTKTWDMQ</sequence>
<proteinExistence type="predicted"/>
<dbReference type="EMBL" id="UINC01178786">
    <property type="protein sequence ID" value="SVD87135.1"/>
    <property type="molecule type" value="Genomic_DNA"/>
</dbReference>
<name>A0A382YWC1_9ZZZZ</name>
<gene>
    <name evidence="1" type="ORF">METZ01_LOCUS439989</name>
</gene>
<evidence type="ECO:0000313" key="1">
    <source>
        <dbReference type="EMBL" id="SVD87135.1"/>
    </source>
</evidence>
<reference evidence="1" key="1">
    <citation type="submission" date="2018-05" db="EMBL/GenBank/DDBJ databases">
        <authorList>
            <person name="Lanie J.A."/>
            <person name="Ng W.-L."/>
            <person name="Kazmierczak K.M."/>
            <person name="Andrzejewski T.M."/>
            <person name="Davidsen T.M."/>
            <person name="Wayne K.J."/>
            <person name="Tettelin H."/>
            <person name="Glass J.I."/>
            <person name="Rusch D."/>
            <person name="Podicherti R."/>
            <person name="Tsui H.-C.T."/>
            <person name="Winkler M.E."/>
        </authorList>
    </citation>
    <scope>NUCLEOTIDE SEQUENCE</scope>
</reference>
<protein>
    <submittedName>
        <fullName evidence="1">Uncharacterized protein</fullName>
    </submittedName>
</protein>
<organism evidence="1">
    <name type="scientific">marine metagenome</name>
    <dbReference type="NCBI Taxonomy" id="408172"/>
    <lineage>
        <taxon>unclassified sequences</taxon>
        <taxon>metagenomes</taxon>
        <taxon>ecological metagenomes</taxon>
    </lineage>
</organism>
<accession>A0A382YWC1</accession>
<dbReference type="AlphaFoldDB" id="A0A382YWC1"/>